<proteinExistence type="predicted"/>
<keyword evidence="2" id="KW-1185">Reference proteome</keyword>
<evidence type="ECO:0000313" key="1">
    <source>
        <dbReference type="EnsemblPlants" id="Bo4g086890.1"/>
    </source>
</evidence>
<evidence type="ECO:0000313" key="2">
    <source>
        <dbReference type="Proteomes" id="UP000032141"/>
    </source>
</evidence>
<reference evidence="1" key="2">
    <citation type="submission" date="2015-03" db="UniProtKB">
        <authorList>
            <consortium name="EnsemblPlants"/>
        </authorList>
    </citation>
    <scope>IDENTIFICATION</scope>
</reference>
<protein>
    <recommendedName>
        <fullName evidence="3">DDE Tnp4 domain-containing protein</fullName>
    </recommendedName>
</protein>
<sequence>MASSSHQNFEGSMDEAFDQYFDQAFDQAFENLCNNFGDQEDERKTRKKRIFIERNREEGHLRLWNDYFSDTPTYPENLFRRRFRMNKPLFMRIVDRLSNEVSLFRQKQDVTGRLVLSALQKCTTAIRTLNDINVLDRSPVFDDIINGQAPKVNFSVNGNSYSMAYYLTDGIYPKWATFIQSISLPQGPKVALCQEAVRQDVERAFGVLQARVAIVKNPALCWDKVKIGKIMRACIILHNMIVENERDQHTQYDVSDFQQGEGSRSSHVDLTYSTDTPTNIANQMGVRVRIRDKQAHQQLKRDLVEHIWRKFGRDQDSN</sequence>
<dbReference type="PANTHER" id="PTHR47150">
    <property type="entry name" value="OS12G0169200 PROTEIN"/>
    <property type="match status" value="1"/>
</dbReference>
<accession>A0A0D3BVF5</accession>
<reference evidence="1 2" key="1">
    <citation type="journal article" date="2014" name="Genome Biol.">
        <title>Transcriptome and methylome profiling reveals relics of genome dominance in the mesopolyploid Brassica oleracea.</title>
        <authorList>
            <person name="Parkin I.A."/>
            <person name="Koh C."/>
            <person name="Tang H."/>
            <person name="Robinson S.J."/>
            <person name="Kagale S."/>
            <person name="Clarke W.E."/>
            <person name="Town C.D."/>
            <person name="Nixon J."/>
            <person name="Krishnakumar V."/>
            <person name="Bidwell S.L."/>
            <person name="Denoeud F."/>
            <person name="Belcram H."/>
            <person name="Links M.G."/>
            <person name="Just J."/>
            <person name="Clarke C."/>
            <person name="Bender T."/>
            <person name="Huebert T."/>
            <person name="Mason A.S."/>
            <person name="Pires J.C."/>
            <person name="Barker G."/>
            <person name="Moore J."/>
            <person name="Walley P.G."/>
            <person name="Manoli S."/>
            <person name="Batley J."/>
            <person name="Edwards D."/>
            <person name="Nelson M.N."/>
            <person name="Wang X."/>
            <person name="Paterson A.H."/>
            <person name="King G."/>
            <person name="Bancroft I."/>
            <person name="Chalhoub B."/>
            <person name="Sharpe A.G."/>
        </authorList>
    </citation>
    <scope>NUCLEOTIDE SEQUENCE</scope>
    <source>
        <strain evidence="1 2">cv. TO1000</strain>
    </source>
</reference>
<dbReference type="AlphaFoldDB" id="A0A0D3BVF5"/>
<name>A0A0D3BVF5_BRAOL</name>
<dbReference type="EnsemblPlants" id="Bo4g086890.1">
    <property type="protein sequence ID" value="Bo4g086890.1"/>
    <property type="gene ID" value="Bo4g086890"/>
</dbReference>
<dbReference type="InterPro" id="IPR006912">
    <property type="entry name" value="Harbinger_derived_prot"/>
</dbReference>
<organism evidence="1 2">
    <name type="scientific">Brassica oleracea var. oleracea</name>
    <dbReference type="NCBI Taxonomy" id="109376"/>
    <lineage>
        <taxon>Eukaryota</taxon>
        <taxon>Viridiplantae</taxon>
        <taxon>Streptophyta</taxon>
        <taxon>Embryophyta</taxon>
        <taxon>Tracheophyta</taxon>
        <taxon>Spermatophyta</taxon>
        <taxon>Magnoliopsida</taxon>
        <taxon>eudicotyledons</taxon>
        <taxon>Gunneridae</taxon>
        <taxon>Pentapetalae</taxon>
        <taxon>rosids</taxon>
        <taxon>malvids</taxon>
        <taxon>Brassicales</taxon>
        <taxon>Brassicaceae</taxon>
        <taxon>Brassiceae</taxon>
        <taxon>Brassica</taxon>
    </lineage>
</organism>
<dbReference type="Proteomes" id="UP000032141">
    <property type="component" value="Chromosome C4"/>
</dbReference>
<dbReference type="Gramene" id="Bo4g086890.1">
    <property type="protein sequence ID" value="Bo4g086890.1"/>
    <property type="gene ID" value="Bo4g086890"/>
</dbReference>
<dbReference type="PANTHER" id="PTHR47150:SF5">
    <property type="entry name" value="OS07G0546750 PROTEIN"/>
    <property type="match status" value="1"/>
</dbReference>
<evidence type="ECO:0008006" key="3">
    <source>
        <dbReference type="Google" id="ProtNLM"/>
    </source>
</evidence>
<dbReference type="Pfam" id="PF04827">
    <property type="entry name" value="Plant_tran"/>
    <property type="match status" value="1"/>
</dbReference>
<dbReference type="HOGENOM" id="CLU_012390_1_2_1"/>